<accession>A0ABN9RII4</accession>
<dbReference type="EMBL" id="CAUYUJ010006858">
    <property type="protein sequence ID" value="CAK0818887.1"/>
    <property type="molecule type" value="Genomic_DNA"/>
</dbReference>
<organism evidence="2 3">
    <name type="scientific">Prorocentrum cordatum</name>
    <dbReference type="NCBI Taxonomy" id="2364126"/>
    <lineage>
        <taxon>Eukaryota</taxon>
        <taxon>Sar</taxon>
        <taxon>Alveolata</taxon>
        <taxon>Dinophyceae</taxon>
        <taxon>Prorocentrales</taxon>
        <taxon>Prorocentraceae</taxon>
        <taxon>Prorocentrum</taxon>
    </lineage>
</organism>
<evidence type="ECO:0000313" key="2">
    <source>
        <dbReference type="EMBL" id="CAK0818887.1"/>
    </source>
</evidence>
<reference evidence="2" key="1">
    <citation type="submission" date="2023-10" db="EMBL/GenBank/DDBJ databases">
        <authorList>
            <person name="Chen Y."/>
            <person name="Shah S."/>
            <person name="Dougan E. K."/>
            <person name="Thang M."/>
            <person name="Chan C."/>
        </authorList>
    </citation>
    <scope>NUCLEOTIDE SEQUENCE [LARGE SCALE GENOMIC DNA]</scope>
</reference>
<dbReference type="Proteomes" id="UP001189429">
    <property type="component" value="Unassembled WGS sequence"/>
</dbReference>
<comment type="caution">
    <text evidence="2">The sequence shown here is derived from an EMBL/GenBank/DDBJ whole genome shotgun (WGS) entry which is preliminary data.</text>
</comment>
<protein>
    <recommendedName>
        <fullName evidence="4">EF-hand domain-containing protein</fullName>
    </recommendedName>
</protein>
<gene>
    <name evidence="2" type="ORF">PCOR1329_LOCUS21009</name>
</gene>
<evidence type="ECO:0008006" key="4">
    <source>
        <dbReference type="Google" id="ProtNLM"/>
    </source>
</evidence>
<keyword evidence="3" id="KW-1185">Reference proteome</keyword>
<name>A0ABN9RII4_9DINO</name>
<evidence type="ECO:0000256" key="1">
    <source>
        <dbReference type="SAM" id="MobiDB-lite"/>
    </source>
</evidence>
<feature type="region of interest" description="Disordered" evidence="1">
    <location>
        <begin position="548"/>
        <end position="567"/>
    </location>
</feature>
<evidence type="ECO:0000313" key="3">
    <source>
        <dbReference type="Proteomes" id="UP001189429"/>
    </source>
</evidence>
<proteinExistence type="predicted"/>
<sequence>MGFSPTTMATMEALKELDRNLDERLSFEEFQGLRDFLRQTEGMTRAECQELKELHDKVIPGLVDPDLMEKECWRICSYVGYPFSEQEFVKWDLLNNLDYDDEKEDGLSFAELLQVVRKVREKERESLAELMARHGRPKGAGDLVGYVTPAEGTWADCFPTEDLGYVLSDFGYVTSVEAVYECLDKFDEVEEEDSLTIEELALFLREYRKALRERPDLAQQKMAWLQRHDKESGDLYGFLPIVEGMPVALTDHIDRSEDKNLLRGRVGRVQSWACDGDGDNDRVTRGGETILKKTPKVIFVLFDEGDGGKGGRKPCQWTIEGMKTPGLHPVIPQKKEWFVDKGRPHPRLKVKRRQFPLAPAFGVTAHAAQGQTFKQGVIVDLSIGGGTSGIEAFIEDNFQFGLNFDEACDRAGIPVFDPEGAVDAAKLQCRRRACSTKEPEDIAKALLYTEGQPVIAGAKIPNFEDYQQECTSRPNRVTIKVWITMAEALDTITDTLRISQKCAEVHEIEEGAVQEIEEGAEVQEIDEGAEVQEIEEQGAEVQEIDEQGAEVQESGGEVQEIDEQGAEVDQEIEEQGAEVDQEIEEQGAEVQEIDGQGAEVDQGIEEQSAELPDGMQNSKRRGAEKISTIVFRATAATNGWPQFIQCADKTWGESDNAKELSETCMKDYVMQMIIEKPTVTKAVVSSYRNSVVNELRSSSGS</sequence>